<dbReference type="EMBL" id="PZQS01000003">
    <property type="protein sequence ID" value="PVD35222.1"/>
    <property type="molecule type" value="Genomic_DNA"/>
</dbReference>
<evidence type="ECO:0000256" key="1">
    <source>
        <dbReference type="SAM" id="MobiDB-lite"/>
    </source>
</evidence>
<name>A0A2T7PP73_POMCA</name>
<feature type="compositionally biased region" description="Polar residues" evidence="1">
    <location>
        <begin position="117"/>
        <end position="132"/>
    </location>
</feature>
<evidence type="ECO:0000313" key="2">
    <source>
        <dbReference type="EMBL" id="PVD35222.1"/>
    </source>
</evidence>
<feature type="region of interest" description="Disordered" evidence="1">
    <location>
        <begin position="117"/>
        <end position="138"/>
    </location>
</feature>
<keyword evidence="3" id="KW-1185">Reference proteome</keyword>
<sequence length="218" mass="24260">MNRTVDVHMCTRVSPKTSFPPEEVLCRRFRQILKKIFLADVGQSFVEKQEDNGTDISTSTTHALSSASVPTDVAAWLPVVGAAERGNSLLAATKVHYRRPMAASDADRRKLPVTCSTCDTPASHPQRQTEGHLQSYPHPSEVSDFVWASGRHATRRGTTLPKGQGSACRSEGDYKRLQQQRGQSKDRRRRKKDGKSNVKDGRSFSGSRNVRVEKGLRE</sequence>
<dbReference type="AlphaFoldDB" id="A0A2T7PP73"/>
<comment type="caution">
    <text evidence="2">The sequence shown here is derived from an EMBL/GenBank/DDBJ whole genome shotgun (WGS) entry which is preliminary data.</text>
</comment>
<protein>
    <submittedName>
        <fullName evidence="2">Uncharacterized protein</fullName>
    </submittedName>
</protein>
<organism evidence="2 3">
    <name type="scientific">Pomacea canaliculata</name>
    <name type="common">Golden apple snail</name>
    <dbReference type="NCBI Taxonomy" id="400727"/>
    <lineage>
        <taxon>Eukaryota</taxon>
        <taxon>Metazoa</taxon>
        <taxon>Spiralia</taxon>
        <taxon>Lophotrochozoa</taxon>
        <taxon>Mollusca</taxon>
        <taxon>Gastropoda</taxon>
        <taxon>Caenogastropoda</taxon>
        <taxon>Architaenioglossa</taxon>
        <taxon>Ampullarioidea</taxon>
        <taxon>Ampullariidae</taxon>
        <taxon>Pomacea</taxon>
    </lineage>
</organism>
<dbReference type="Proteomes" id="UP000245119">
    <property type="component" value="Linkage Group LG3"/>
</dbReference>
<reference evidence="2 3" key="1">
    <citation type="submission" date="2018-04" db="EMBL/GenBank/DDBJ databases">
        <title>The genome of golden apple snail Pomacea canaliculata provides insight into stress tolerance and invasive adaptation.</title>
        <authorList>
            <person name="Liu C."/>
            <person name="Liu B."/>
            <person name="Ren Y."/>
            <person name="Zhang Y."/>
            <person name="Wang H."/>
            <person name="Li S."/>
            <person name="Jiang F."/>
            <person name="Yin L."/>
            <person name="Zhang G."/>
            <person name="Qian W."/>
            <person name="Fan W."/>
        </authorList>
    </citation>
    <scope>NUCLEOTIDE SEQUENCE [LARGE SCALE GENOMIC DNA]</scope>
    <source>
        <strain evidence="2">SZHN2017</strain>
        <tissue evidence="2">Muscle</tissue>
    </source>
</reference>
<gene>
    <name evidence="2" type="ORF">C0Q70_06503</name>
</gene>
<proteinExistence type="predicted"/>
<accession>A0A2T7PP73</accession>
<feature type="region of interest" description="Disordered" evidence="1">
    <location>
        <begin position="155"/>
        <end position="218"/>
    </location>
</feature>
<evidence type="ECO:0000313" key="3">
    <source>
        <dbReference type="Proteomes" id="UP000245119"/>
    </source>
</evidence>